<gene>
    <name evidence="1" type="ORF">GMARGA_LOCUS6318</name>
</gene>
<reference evidence="1 2" key="1">
    <citation type="submission" date="2021-06" db="EMBL/GenBank/DDBJ databases">
        <authorList>
            <person name="Kallberg Y."/>
            <person name="Tangrot J."/>
            <person name="Rosling A."/>
        </authorList>
    </citation>
    <scope>NUCLEOTIDE SEQUENCE [LARGE SCALE GENOMIC DNA]</scope>
    <source>
        <strain evidence="1 2">120-4 pot B 10/14</strain>
    </source>
</reference>
<proteinExistence type="predicted"/>
<keyword evidence="2" id="KW-1185">Reference proteome</keyword>
<protein>
    <submittedName>
        <fullName evidence="1">45530_t:CDS:1</fullName>
    </submittedName>
</protein>
<dbReference type="EMBL" id="CAJVQB010002845">
    <property type="protein sequence ID" value="CAG8589070.1"/>
    <property type="molecule type" value="Genomic_DNA"/>
</dbReference>
<comment type="caution">
    <text evidence="1">The sequence shown here is derived from an EMBL/GenBank/DDBJ whole genome shotgun (WGS) entry which is preliminary data.</text>
</comment>
<organism evidence="1 2">
    <name type="scientific">Gigaspora margarita</name>
    <dbReference type="NCBI Taxonomy" id="4874"/>
    <lineage>
        <taxon>Eukaryota</taxon>
        <taxon>Fungi</taxon>
        <taxon>Fungi incertae sedis</taxon>
        <taxon>Mucoromycota</taxon>
        <taxon>Glomeromycotina</taxon>
        <taxon>Glomeromycetes</taxon>
        <taxon>Diversisporales</taxon>
        <taxon>Gigasporaceae</taxon>
        <taxon>Gigaspora</taxon>
    </lineage>
</organism>
<name>A0ABN7UHS8_GIGMA</name>
<evidence type="ECO:0000313" key="2">
    <source>
        <dbReference type="Proteomes" id="UP000789901"/>
    </source>
</evidence>
<dbReference type="Proteomes" id="UP000789901">
    <property type="component" value="Unassembled WGS sequence"/>
</dbReference>
<evidence type="ECO:0000313" key="1">
    <source>
        <dbReference type="EMBL" id="CAG8589070.1"/>
    </source>
</evidence>
<sequence>MEKKTVKLSDQQLIVQILEVNNDIKNNPYDYEIESKKSYEYLLSRLLEKYSILSLAIKDNFAQQTVDHIETKHDYEKYLEDFSLLIGTIGSNNFYFDYQKEKKSNSLFRLLNYLKKKNDDLYERKEFDLIKSPTFFDLTEDFKNVLEVNKNSEIYYRFTSNSCITNRLSLENFRLSKKTILKDLLSCYALAKWF</sequence>
<accession>A0ABN7UHS8</accession>